<protein>
    <submittedName>
        <fullName evidence="3">Uncharacterized protein</fullName>
    </submittedName>
</protein>
<feature type="transmembrane region" description="Helical" evidence="2">
    <location>
        <begin position="380"/>
        <end position="405"/>
    </location>
</feature>
<gene>
    <name evidence="3" type="ORF">UT63_C0034G0006</name>
</gene>
<dbReference type="Proteomes" id="UP000034539">
    <property type="component" value="Unassembled WGS sequence"/>
</dbReference>
<reference evidence="3 4" key="1">
    <citation type="journal article" date="2015" name="Nature">
        <title>rRNA introns, odd ribosomes, and small enigmatic genomes across a large radiation of phyla.</title>
        <authorList>
            <person name="Brown C.T."/>
            <person name="Hug L.A."/>
            <person name="Thomas B.C."/>
            <person name="Sharon I."/>
            <person name="Castelle C.J."/>
            <person name="Singh A."/>
            <person name="Wilkins M.J."/>
            <person name="Williams K.H."/>
            <person name="Banfield J.F."/>
        </authorList>
    </citation>
    <scope>NUCLEOTIDE SEQUENCE [LARGE SCALE GENOMIC DNA]</scope>
</reference>
<organism evidence="3 4">
    <name type="scientific">Candidatus Gottesmanbacteria bacterium GW2011_GWC2_39_8</name>
    <dbReference type="NCBI Taxonomy" id="1618450"/>
    <lineage>
        <taxon>Bacteria</taxon>
        <taxon>Candidatus Gottesmaniibacteriota</taxon>
    </lineage>
</organism>
<keyword evidence="2" id="KW-0812">Transmembrane</keyword>
<proteinExistence type="predicted"/>
<accession>A0A0G0SDE6</accession>
<keyword evidence="2" id="KW-1133">Transmembrane helix</keyword>
<name>A0A0G0SDE6_9BACT</name>
<evidence type="ECO:0000313" key="3">
    <source>
        <dbReference type="EMBL" id="KKR32725.1"/>
    </source>
</evidence>
<evidence type="ECO:0000256" key="2">
    <source>
        <dbReference type="SAM" id="Phobius"/>
    </source>
</evidence>
<sequence length="761" mass="84735">MSFLDTLLPKKEKSKYFLILQIGRITIKAVIWSANGNEIKIAGKGFATYDKPGKQIEAADAAILKAGKDLPENIEVNKVIFGIPVEYTDQNKIKKNELVKLKKLVNDLSLTPIGFIEIPEALSHYFRLKEGSPTTSLLVEVGVEYFSVSLLRVGKIHDSTTILRTDNPGLDLEKAFKTFTSIDILPSKIVLYDQGEDLEEIREELTKYPWQQKAAFLHFPKIEVLDSEIITNALVNAAASETTRDVTMENISETENIEEDKEESGIMNNESSEEKEMSEEGQNLESGIENKEEITIEEGITEEEVEGDNFGFVKDKDILEENITVSNDDIIKTPETKKPGIRKSTYLYQEPVLREEKEEYKPKIKLPEFKFKLPEFTFHIAGVLPVLLVIIFLAILSGVGVYAYWNIPTANVSLIVDPKIMDQQMDVTISPNTTIVDKDSKTIPGKILEITESDKVSSKTSGKKSVGDPATGEVTVYNKTNNSKSFKQGSIIMSSDNIKFTLNDDVTVASASDTGEGINFGKTTTKVTAVNIGPEGNLSSGTTFTFTDFPSSSYSAKNTVSFSHGTSREVSAVSQEDQDKLLSVAEDKLSKKAKDDLYVKLVEKEKLLEKSIKAFSTTKKFNKDVGDESSDLTLDISQNFKGVIYKENDLNELIKQIALGQMPEGYEFSPDKTVFTTDEPEVKKDGSITFLMKMKIYLLPKIDQEKIRNRISGKSFDQAQEYLKSSDNVVGVSMDLESPFPFGKDTLPHKPSNIKIGIATR</sequence>
<comment type="caution">
    <text evidence="3">The sequence shown here is derived from an EMBL/GenBank/DDBJ whole genome shotgun (WGS) entry which is preliminary data.</text>
</comment>
<evidence type="ECO:0000313" key="4">
    <source>
        <dbReference type="Proteomes" id="UP000034539"/>
    </source>
</evidence>
<dbReference type="EMBL" id="LBXN01000034">
    <property type="protein sequence ID" value="KKR32725.1"/>
    <property type="molecule type" value="Genomic_DNA"/>
</dbReference>
<feature type="region of interest" description="Disordered" evidence="1">
    <location>
        <begin position="256"/>
        <end position="284"/>
    </location>
</feature>
<keyword evidence="2" id="KW-0472">Membrane</keyword>
<evidence type="ECO:0000256" key="1">
    <source>
        <dbReference type="SAM" id="MobiDB-lite"/>
    </source>
</evidence>
<dbReference type="AlphaFoldDB" id="A0A0G0SDE6"/>